<sequence length="71" mass="8072">EWTYRVQSVQECWEMMDRRTIMKILFIVYPVVHMTQLTILSGLCPSPTPESMGSPGGKSLLSFGMCSRTQT</sequence>
<protein>
    <submittedName>
        <fullName evidence="2">Uncharacterized protein</fullName>
    </submittedName>
</protein>
<keyword evidence="1" id="KW-0472">Membrane</keyword>
<organism evidence="2 3">
    <name type="scientific">Polarella glacialis</name>
    <name type="common">Dinoflagellate</name>
    <dbReference type="NCBI Taxonomy" id="89957"/>
    <lineage>
        <taxon>Eukaryota</taxon>
        <taxon>Sar</taxon>
        <taxon>Alveolata</taxon>
        <taxon>Dinophyceae</taxon>
        <taxon>Suessiales</taxon>
        <taxon>Suessiaceae</taxon>
        <taxon>Polarella</taxon>
    </lineage>
</organism>
<dbReference type="Proteomes" id="UP000626109">
    <property type="component" value="Unassembled WGS sequence"/>
</dbReference>
<dbReference type="AlphaFoldDB" id="A0A813LFS6"/>
<feature type="non-terminal residue" evidence="2">
    <location>
        <position position="1"/>
    </location>
</feature>
<reference evidence="2" key="1">
    <citation type="submission" date="2021-02" db="EMBL/GenBank/DDBJ databases">
        <authorList>
            <person name="Dougan E. K."/>
            <person name="Rhodes N."/>
            <person name="Thang M."/>
            <person name="Chan C."/>
        </authorList>
    </citation>
    <scope>NUCLEOTIDE SEQUENCE</scope>
</reference>
<dbReference type="EMBL" id="CAJNNW010036240">
    <property type="protein sequence ID" value="CAE8732810.1"/>
    <property type="molecule type" value="Genomic_DNA"/>
</dbReference>
<evidence type="ECO:0000313" key="2">
    <source>
        <dbReference type="EMBL" id="CAE8732810.1"/>
    </source>
</evidence>
<feature type="transmembrane region" description="Helical" evidence="1">
    <location>
        <begin position="24"/>
        <end position="43"/>
    </location>
</feature>
<gene>
    <name evidence="2" type="ORF">PGLA2088_LOCUS46571</name>
</gene>
<keyword evidence="1" id="KW-0812">Transmembrane</keyword>
<proteinExistence type="predicted"/>
<comment type="caution">
    <text evidence="2">The sequence shown here is derived from an EMBL/GenBank/DDBJ whole genome shotgun (WGS) entry which is preliminary data.</text>
</comment>
<name>A0A813LFS6_POLGL</name>
<keyword evidence="1" id="KW-1133">Transmembrane helix</keyword>
<evidence type="ECO:0000313" key="3">
    <source>
        <dbReference type="Proteomes" id="UP000626109"/>
    </source>
</evidence>
<accession>A0A813LFS6</accession>
<evidence type="ECO:0000256" key="1">
    <source>
        <dbReference type="SAM" id="Phobius"/>
    </source>
</evidence>